<dbReference type="SMART" id="SM00608">
    <property type="entry name" value="ACR"/>
    <property type="match status" value="1"/>
</dbReference>
<accession>A0AA88H603</accession>
<protein>
    <recommendedName>
        <fullName evidence="2">ADAM cysteine-rich domain-containing protein</fullName>
    </recommendedName>
</protein>
<evidence type="ECO:0000313" key="4">
    <source>
        <dbReference type="Proteomes" id="UP001187531"/>
    </source>
</evidence>
<dbReference type="Proteomes" id="UP001187531">
    <property type="component" value="Unassembled WGS sequence"/>
</dbReference>
<dbReference type="PANTHER" id="PTHR11905">
    <property type="entry name" value="ADAM A DISINTEGRIN AND METALLOPROTEASE DOMAIN"/>
    <property type="match status" value="1"/>
</dbReference>
<keyword evidence="1" id="KW-0378">Hydrolase</keyword>
<dbReference type="EMBL" id="JAVRJZ010000020">
    <property type="protein sequence ID" value="KAK2705428.1"/>
    <property type="molecule type" value="Genomic_DNA"/>
</dbReference>
<sequence>MAATGRTVKQDQVQEDDLLDICNYYFDHRRNITVYERCNDEDIYCGVLLCTTKDDGARPIVRLKDSWRFIESDGNRMYHCRGTQTTGQVDRGLVRDGTKCGKGKMCLDHRCIDVGNVPKNCYENCFNHGKCKDGHCVCYPDYQPPYCEKQKEGTKYFLPASKFLTTIKPRTSKPRTRTKRPPFTSLIFTKSIITRTRAYTATTIPTGIVARPTTIWTPTQRQTTTAINPPTRGIHDETDTSGIVLSLF</sequence>
<evidence type="ECO:0000313" key="3">
    <source>
        <dbReference type="EMBL" id="KAK2705428.1"/>
    </source>
</evidence>
<keyword evidence="4" id="KW-1185">Reference proteome</keyword>
<evidence type="ECO:0000259" key="2">
    <source>
        <dbReference type="SMART" id="SM00608"/>
    </source>
</evidence>
<comment type="caution">
    <text evidence="3">The sequence shown here is derived from an EMBL/GenBank/DDBJ whole genome shotgun (WGS) entry which is preliminary data.</text>
</comment>
<dbReference type="PANTHER" id="PTHR11905:SF159">
    <property type="entry name" value="ADAM METALLOPROTEASE"/>
    <property type="match status" value="1"/>
</dbReference>
<reference evidence="3" key="1">
    <citation type="submission" date="2023-07" db="EMBL/GenBank/DDBJ databases">
        <title>Chromosome-level genome assembly of Artemia franciscana.</title>
        <authorList>
            <person name="Jo E."/>
        </authorList>
    </citation>
    <scope>NUCLEOTIDE SEQUENCE</scope>
    <source>
        <tissue evidence="3">Whole body</tissue>
    </source>
</reference>
<keyword evidence="1" id="KW-0482">Metalloprotease</keyword>
<dbReference type="AlphaFoldDB" id="A0AA88H603"/>
<feature type="domain" description="ADAM cysteine-rich" evidence="2">
    <location>
        <begin position="10"/>
        <end position="114"/>
    </location>
</feature>
<dbReference type="GO" id="GO:0008237">
    <property type="term" value="F:metallopeptidase activity"/>
    <property type="evidence" value="ECO:0007669"/>
    <property type="project" value="UniProtKB-KW"/>
</dbReference>
<gene>
    <name evidence="3" type="ORF">QYM36_015719</name>
</gene>
<name>A0AA88H603_ARTSF</name>
<evidence type="ECO:0000256" key="1">
    <source>
        <dbReference type="ARBA" id="ARBA00023049"/>
    </source>
</evidence>
<organism evidence="3 4">
    <name type="scientific">Artemia franciscana</name>
    <name type="common">Brine shrimp</name>
    <name type="synonym">Artemia sanfranciscana</name>
    <dbReference type="NCBI Taxonomy" id="6661"/>
    <lineage>
        <taxon>Eukaryota</taxon>
        <taxon>Metazoa</taxon>
        <taxon>Ecdysozoa</taxon>
        <taxon>Arthropoda</taxon>
        <taxon>Crustacea</taxon>
        <taxon>Branchiopoda</taxon>
        <taxon>Anostraca</taxon>
        <taxon>Artemiidae</taxon>
        <taxon>Artemia</taxon>
    </lineage>
</organism>
<dbReference type="InterPro" id="IPR006586">
    <property type="entry name" value="ADAM_Cys-rich"/>
</dbReference>
<proteinExistence type="predicted"/>
<keyword evidence="1" id="KW-0645">Protease</keyword>